<dbReference type="AlphaFoldDB" id="A0A183LSC3"/>
<dbReference type="Proteomes" id="UP000277204">
    <property type="component" value="Unassembled WGS sequence"/>
</dbReference>
<evidence type="ECO:0000313" key="2">
    <source>
        <dbReference type="EMBL" id="VDO72571.1"/>
    </source>
</evidence>
<proteinExistence type="predicted"/>
<protein>
    <submittedName>
        <fullName evidence="2">Uncharacterized protein</fullName>
    </submittedName>
</protein>
<dbReference type="EMBL" id="UZAI01002550">
    <property type="protein sequence ID" value="VDO72571.1"/>
    <property type="molecule type" value="Genomic_DNA"/>
</dbReference>
<dbReference type="PANTHER" id="PTHR47027:SF25">
    <property type="entry name" value="REVERSE TRANSCRIPTASE DOMAIN-CONTAINING PROTEIN"/>
    <property type="match status" value="1"/>
</dbReference>
<keyword evidence="3" id="KW-1185">Reference proteome</keyword>
<sequence>MKTSTSEGKHGIQWTSRMQLDDLDLADDLALLSQTQQEIQEKTNRVAAASTAVSLNIHKGKSKVLRYNTACINPIKIDGDDLEDVKTFTYLGSIIDEHGGSDADTGRQFRVIILSSSSKNLRNQTPILNPLPFYSDPPNRRPNGLTIQPVHMSLTASQMSAFSAPNSTSLGNNFGTAAYGNHNNNKDCSPIVDSVQENLTLTPFSVDNSMPPSSFQSFKANHLNTLTEYCVYLFIYKNINELLECCELIKHESSISTVQKPIKVLAYLYCSNYDALEERNVILSGLMASSRFRIPYLAVNSESVAVFLDNLLFLTTNTQIEKDQTTYTSNSNISFIDWRSFINVDYLSILTEFICLSEKFMDKLITEDKFQFVGLLTALILSNCNIVSGCTDSHSTNRRLFFLPSTVYREDPQSYCKSKKNSSCIYVHFVQLDEVIESVLCQSPTFSTAYSPRALLIHYSSSSWSEVGIDIEDSLNKLCSAFDLNTFSEYKFTPVILLVAFHSGSSQQIPVEAEGIIHGLKLIQRLAHDYSCPLLLPSSEYEPVKVQFRKNSISSGVSTECESDHINMCENIQSIKDSAKFSLGFLSVSRSDDVRAELYKRIFDGEFSSWYSSFEMTKNLSDNSVCSNVVAINNNYFSNTHTSKCSTSSKSPTEKPQFALDSQNVSSVCSSILHNPPNDVITLPWLPLSPSDAFSFQSLRSLPTQNSFSRTLCLETTHANIRTLDNHRQLSRSNILNSTECGILPSTICEQMCQMSQAGVFCSVCPQSCPTAVPLPSINSSVEEYYAELPKVTQSVTLELDSRRPHPNRPKRPHPCTDSAHSHSPSPLLSNDQNLLPTTTAFNQSINDLCSKNDLSHINGHQTLDNGSTVYAEVNDAFVYKTLSHCSSSGFIPTKLSSHIDHYELTDSVQQLNNLTLYPNFLNSPYTSKIRDNTHVHGSLVLNNTREMCHSNSTRVNPLSNIFSQCKASADTSFGRPSLQFNPRHTDLPALPSNEISTSISTHSDLNFSSLPFLCMPTQATRSVLCPSYSNSCSTPLCSWSTCKQRAKKLTYVVDSAVTNVSPVTSDLSINRKRFPRNILSSAIKRYNIWSRYMLNNSHNSTLKLIRDLQ</sequence>
<gene>
    <name evidence="2" type="ORF">SMRZ_LOCUS6698</name>
</gene>
<evidence type="ECO:0000256" key="1">
    <source>
        <dbReference type="SAM" id="MobiDB-lite"/>
    </source>
</evidence>
<feature type="compositionally biased region" description="Basic residues" evidence="1">
    <location>
        <begin position="805"/>
        <end position="814"/>
    </location>
</feature>
<dbReference type="STRING" id="48269.A0A183LSC3"/>
<feature type="region of interest" description="Disordered" evidence="1">
    <location>
        <begin position="799"/>
        <end position="834"/>
    </location>
</feature>
<organism evidence="2 3">
    <name type="scientific">Schistosoma margrebowiei</name>
    <dbReference type="NCBI Taxonomy" id="48269"/>
    <lineage>
        <taxon>Eukaryota</taxon>
        <taxon>Metazoa</taxon>
        <taxon>Spiralia</taxon>
        <taxon>Lophotrochozoa</taxon>
        <taxon>Platyhelminthes</taxon>
        <taxon>Trematoda</taxon>
        <taxon>Digenea</taxon>
        <taxon>Strigeidida</taxon>
        <taxon>Schistosomatoidea</taxon>
        <taxon>Schistosomatidae</taxon>
        <taxon>Schistosoma</taxon>
    </lineage>
</organism>
<name>A0A183LSC3_9TREM</name>
<evidence type="ECO:0000313" key="3">
    <source>
        <dbReference type="Proteomes" id="UP000277204"/>
    </source>
</evidence>
<accession>A0A183LSC3</accession>
<dbReference type="PANTHER" id="PTHR47027">
    <property type="entry name" value="REVERSE TRANSCRIPTASE DOMAIN-CONTAINING PROTEIN"/>
    <property type="match status" value="1"/>
</dbReference>
<reference evidence="2 3" key="1">
    <citation type="submission" date="2018-11" db="EMBL/GenBank/DDBJ databases">
        <authorList>
            <consortium name="Pathogen Informatics"/>
        </authorList>
    </citation>
    <scope>NUCLEOTIDE SEQUENCE [LARGE SCALE GENOMIC DNA]</scope>
    <source>
        <strain evidence="2 3">Zambia</strain>
    </source>
</reference>